<dbReference type="KEGG" id="mear:Mpt1_c11120"/>
<dbReference type="InterPro" id="IPR045865">
    <property type="entry name" value="ACT-like_dom_sf"/>
</dbReference>
<reference evidence="2 3" key="1">
    <citation type="journal article" date="2014" name="Appl. Environ. Microbiol.">
        <title>Comparative Genome Analysis of 'Candidatus Methanoplasma termitum' Indicates a New Mode of Energy Metabolism in the Seventh Order of Methanogens.</title>
        <authorList>
            <person name="Lang K."/>
            <person name="Schuldes J."/>
            <person name="Klingl A."/>
            <person name="Poehlein A."/>
            <person name="Daniel R."/>
            <person name="Brune A."/>
        </authorList>
    </citation>
    <scope>NUCLEOTIDE SEQUENCE [LARGE SCALE GENOMIC DNA]</scope>
    <source>
        <strain evidence="3">Mpt1</strain>
    </source>
</reference>
<dbReference type="HOGENOM" id="CLU_920104_0_0_2"/>
<dbReference type="Proteomes" id="UP000030787">
    <property type="component" value="Chromosome"/>
</dbReference>
<feature type="domain" description="ACT" evidence="1">
    <location>
        <begin position="64"/>
        <end position="144"/>
    </location>
</feature>
<accession>A0A0A7LF94</accession>
<sequence>MKNWEFTKIVDNKIHIGRWLSAVMGLVEGGYIYSSLFKYPDKGPKRYELILSMYPQENFRTLTHVDVYMEDVPGATVQSAKFLAEQGINILNSVSLNGISETTIIWNIMCELNFAGEGEIIKERFGKLKAAGDPSVAKIKYISIKPANVGRIFRNEESEGQVKEQVRHGSPITFHSEAFDLNIEYGDILNDVNGEEVMITVDPYSWLVSVVFFKKDTKLVRINIDIPDCPGSINTALQLLADEKVNLISIFSKIMISYQTMSLEVVADMKHSGKTIDELRKALDLYLSEQNGMFKLINISPLG</sequence>
<dbReference type="EMBL" id="CP010070">
    <property type="protein sequence ID" value="AIZ56977.1"/>
    <property type="molecule type" value="Genomic_DNA"/>
</dbReference>
<organism evidence="2 3">
    <name type="scientific">Candidatus Methanoplasma termitum</name>
    <dbReference type="NCBI Taxonomy" id="1577791"/>
    <lineage>
        <taxon>Archaea</taxon>
        <taxon>Methanobacteriati</taxon>
        <taxon>Thermoplasmatota</taxon>
        <taxon>Thermoplasmata</taxon>
        <taxon>Methanomassiliicoccales</taxon>
        <taxon>Methanomassiliicoccaceae</taxon>
        <taxon>Candidatus Methanoplasma</taxon>
    </lineage>
</organism>
<feature type="domain" description="ACT" evidence="1">
    <location>
        <begin position="221"/>
        <end position="293"/>
    </location>
</feature>
<protein>
    <recommendedName>
        <fullName evidence="1">ACT domain-containing protein</fullName>
    </recommendedName>
</protein>
<dbReference type="OrthoDB" id="52765at2157"/>
<evidence type="ECO:0000313" key="2">
    <source>
        <dbReference type="EMBL" id="AIZ56977.1"/>
    </source>
</evidence>
<dbReference type="RefSeq" id="WP_048112935.1">
    <property type="nucleotide sequence ID" value="NZ_CP010070.1"/>
</dbReference>
<dbReference type="SUPFAM" id="SSF55021">
    <property type="entry name" value="ACT-like"/>
    <property type="match status" value="1"/>
</dbReference>
<dbReference type="STRING" id="1577791.Mpt1_c11120"/>
<keyword evidence="3" id="KW-1185">Reference proteome</keyword>
<proteinExistence type="predicted"/>
<dbReference type="GeneID" id="24818774"/>
<dbReference type="InterPro" id="IPR002912">
    <property type="entry name" value="ACT_dom"/>
</dbReference>
<dbReference type="AlphaFoldDB" id="A0A0A7LF94"/>
<name>A0A0A7LF94_9ARCH</name>
<dbReference type="PROSITE" id="PS51671">
    <property type="entry name" value="ACT"/>
    <property type="match status" value="2"/>
</dbReference>
<evidence type="ECO:0000259" key="1">
    <source>
        <dbReference type="PROSITE" id="PS51671"/>
    </source>
</evidence>
<evidence type="ECO:0000313" key="3">
    <source>
        <dbReference type="Proteomes" id="UP000030787"/>
    </source>
</evidence>
<gene>
    <name evidence="2" type="ORF">Mpt1_c11120</name>
</gene>